<dbReference type="AlphaFoldDB" id="U6H7K3"/>
<keyword evidence="2" id="KW-1185">Reference proteome</keyword>
<reference evidence="1" key="1">
    <citation type="submission" date="2013-10" db="EMBL/GenBank/DDBJ databases">
        <title>Genomic analysis of the causative agents of coccidiosis in chickens.</title>
        <authorList>
            <person name="Reid A.J."/>
            <person name="Blake D."/>
            <person name="Billington K."/>
            <person name="Browne H."/>
            <person name="Dunn M."/>
            <person name="Hung S."/>
            <person name="Kawahara F."/>
            <person name="Miranda-Saavedra D."/>
            <person name="Mourier T."/>
            <person name="Nagra H."/>
            <person name="Otto T.D."/>
            <person name="Rawlings N."/>
            <person name="Sanchez A."/>
            <person name="Sanders M."/>
            <person name="Subramaniam C."/>
            <person name="Tay Y."/>
            <person name="Dear P."/>
            <person name="Doerig C."/>
            <person name="Gruber A."/>
            <person name="Parkinson J."/>
            <person name="Shirley M."/>
            <person name="Wan K.L."/>
            <person name="Berriman M."/>
            <person name="Tomley F."/>
            <person name="Pain A."/>
        </authorList>
    </citation>
    <scope>NUCLEOTIDE SEQUENCE [LARGE SCALE GENOMIC DNA]</scope>
    <source>
        <strain evidence="1">Houghton</strain>
    </source>
</reference>
<evidence type="ECO:0000313" key="1">
    <source>
        <dbReference type="EMBL" id="CDI86669.1"/>
    </source>
</evidence>
<name>U6H7K3_9EIME</name>
<reference evidence="1" key="2">
    <citation type="submission" date="2013-10" db="EMBL/GenBank/DDBJ databases">
        <authorList>
            <person name="Aslett M."/>
        </authorList>
    </citation>
    <scope>NUCLEOTIDE SEQUENCE [LARGE SCALE GENOMIC DNA]</scope>
    <source>
        <strain evidence="1">Houghton</strain>
    </source>
</reference>
<protein>
    <submittedName>
        <fullName evidence="1">Glycerate kinase, putative</fullName>
    </submittedName>
</protein>
<dbReference type="InterPro" id="IPR027417">
    <property type="entry name" value="P-loop_NTPase"/>
</dbReference>
<dbReference type="OrthoDB" id="347435at2759"/>
<organism evidence="1 2">
    <name type="scientific">Eimeria praecox</name>
    <dbReference type="NCBI Taxonomy" id="51316"/>
    <lineage>
        <taxon>Eukaryota</taxon>
        <taxon>Sar</taxon>
        <taxon>Alveolata</taxon>
        <taxon>Apicomplexa</taxon>
        <taxon>Conoidasida</taxon>
        <taxon>Coccidia</taxon>
        <taxon>Eucoccidiorida</taxon>
        <taxon>Eimeriorina</taxon>
        <taxon>Eimeriidae</taxon>
        <taxon>Eimeria</taxon>
    </lineage>
</organism>
<dbReference type="EMBL" id="HG695838">
    <property type="protein sequence ID" value="CDI86669.1"/>
    <property type="molecule type" value="Genomic_DNA"/>
</dbReference>
<evidence type="ECO:0000313" key="2">
    <source>
        <dbReference type="Proteomes" id="UP000018201"/>
    </source>
</evidence>
<accession>U6H7K3</accession>
<dbReference type="Proteomes" id="UP000018201">
    <property type="component" value="Unassembled WGS sequence"/>
</dbReference>
<proteinExistence type="predicted"/>
<dbReference type="VEuPathDB" id="ToxoDB:EPH_0074240"/>
<keyword evidence="1" id="KW-0808">Transferase</keyword>
<keyword evidence="1" id="KW-0418">Kinase</keyword>
<gene>
    <name evidence="1" type="ORF">EPH_0074240</name>
</gene>
<sequence length="210" mass="23685">MISTYPLGSCHPSLSGTTPVLIYGLFLAGDLQALMTVAFRDDPSSNLRLIPRRGPPGTHDLMLCRSVLQRIKERKPNIMLPKYDKSQMNGTGDRSNEEVPLDARNLEVFLLEGWMLGFRHVDSTVLTGLDVSEQQRTELRRINEDTRKQTGSGMTACEVNGFVDRFMPLYKVYLPGLYAKPPLSGKHPDDRRCLLVEVTEQRTVKYAAFL</sequence>
<dbReference type="Gene3D" id="3.40.50.300">
    <property type="entry name" value="P-loop containing nucleotide triphosphate hydrolases"/>
    <property type="match status" value="2"/>
</dbReference>
<dbReference type="GO" id="GO:0016301">
    <property type="term" value="F:kinase activity"/>
    <property type="evidence" value="ECO:0007669"/>
    <property type="project" value="UniProtKB-KW"/>
</dbReference>